<dbReference type="Pfam" id="PF00330">
    <property type="entry name" value="Aconitase"/>
    <property type="match status" value="1"/>
</dbReference>
<keyword evidence="8" id="KW-0809">Transit peptide</keyword>
<dbReference type="PRINTS" id="PR00415">
    <property type="entry name" value="ACONITASE"/>
</dbReference>
<evidence type="ECO:0000256" key="14">
    <source>
        <dbReference type="ARBA" id="ARBA00031081"/>
    </source>
</evidence>
<evidence type="ECO:0000256" key="11">
    <source>
        <dbReference type="ARBA" id="ARBA00023239"/>
    </source>
</evidence>
<evidence type="ECO:0000256" key="2">
    <source>
        <dbReference type="ARBA" id="ARBA00004717"/>
    </source>
</evidence>
<evidence type="ECO:0000313" key="19">
    <source>
        <dbReference type="Proteomes" id="UP001356308"/>
    </source>
</evidence>
<keyword evidence="11 18" id="KW-0456">Lyase</keyword>
<dbReference type="InterPro" id="IPR018136">
    <property type="entry name" value="Aconitase_4Fe-4S_BS"/>
</dbReference>
<dbReference type="NCBIfam" id="TIGR01340">
    <property type="entry name" value="aconitase_mito"/>
    <property type="match status" value="1"/>
</dbReference>
<dbReference type="InterPro" id="IPR036008">
    <property type="entry name" value="Aconitase_4Fe-4S_dom"/>
</dbReference>
<evidence type="ECO:0000256" key="9">
    <source>
        <dbReference type="ARBA" id="ARBA00023004"/>
    </source>
</evidence>
<evidence type="ECO:0000259" key="16">
    <source>
        <dbReference type="Pfam" id="PF00330"/>
    </source>
</evidence>
<keyword evidence="19" id="KW-1185">Reference proteome</keyword>
<evidence type="ECO:0000256" key="1">
    <source>
        <dbReference type="ARBA" id="ARBA00001966"/>
    </source>
</evidence>
<dbReference type="PANTHER" id="PTHR43160">
    <property type="entry name" value="ACONITATE HYDRATASE B"/>
    <property type="match status" value="1"/>
</dbReference>
<accession>A0ABU7J106</accession>
<dbReference type="InterPro" id="IPR015928">
    <property type="entry name" value="Aconitase/3IPM_dehydase_swvl"/>
</dbReference>
<name>A0ABU7J106_9FLAO</name>
<evidence type="ECO:0000256" key="10">
    <source>
        <dbReference type="ARBA" id="ARBA00023014"/>
    </source>
</evidence>
<keyword evidence="7" id="KW-0479">Metal-binding</keyword>
<gene>
    <name evidence="18" type="ORF">V1I91_20500</name>
</gene>
<dbReference type="InterPro" id="IPR006248">
    <property type="entry name" value="Aconitase_mito-like"/>
</dbReference>
<dbReference type="SUPFAM" id="SSF52016">
    <property type="entry name" value="LeuD/IlvD-like"/>
    <property type="match status" value="1"/>
</dbReference>
<dbReference type="InterPro" id="IPR050926">
    <property type="entry name" value="Aconitase/IPM_isomerase"/>
</dbReference>
<dbReference type="GO" id="GO:0003994">
    <property type="term" value="F:aconitate hydratase activity"/>
    <property type="evidence" value="ECO:0007669"/>
    <property type="project" value="UniProtKB-EC"/>
</dbReference>
<dbReference type="RefSeq" id="WP_272653114.1">
    <property type="nucleotide sequence ID" value="NZ_JAZDDG010000014.1"/>
</dbReference>
<evidence type="ECO:0000256" key="8">
    <source>
        <dbReference type="ARBA" id="ARBA00022946"/>
    </source>
</evidence>
<dbReference type="EC" id="4.2.1.3" evidence="4"/>
<evidence type="ECO:0000256" key="4">
    <source>
        <dbReference type="ARBA" id="ARBA00012926"/>
    </source>
</evidence>
<dbReference type="EMBL" id="JAZDDG010000014">
    <property type="protein sequence ID" value="MEE1978468.1"/>
    <property type="molecule type" value="Genomic_DNA"/>
</dbReference>
<reference evidence="18 19" key="1">
    <citation type="submission" date="2024-01" db="EMBL/GenBank/DDBJ databases">
        <title>Maribacter spp. originated from different algae showed divergent polysaccharides utilization ability.</title>
        <authorList>
            <person name="Wang H."/>
            <person name="Wu Y."/>
        </authorList>
    </citation>
    <scope>NUCLEOTIDE SEQUENCE [LARGE SCALE GENOMIC DNA]</scope>
    <source>
        <strain evidence="18 19">PR1</strain>
    </source>
</reference>
<comment type="catalytic activity">
    <reaction evidence="12">
        <text>citrate = D-threo-isocitrate</text>
        <dbReference type="Rhea" id="RHEA:10336"/>
        <dbReference type="ChEBI" id="CHEBI:15562"/>
        <dbReference type="ChEBI" id="CHEBI:16947"/>
        <dbReference type="EC" id="4.2.1.3"/>
    </reaction>
</comment>
<dbReference type="Proteomes" id="UP001356308">
    <property type="component" value="Unassembled WGS sequence"/>
</dbReference>
<protein>
    <recommendedName>
        <fullName evidence="5">Aconitate hydratase A</fullName>
        <ecNumber evidence="4">4.2.1.3</ecNumber>
    </recommendedName>
    <alternativeName>
        <fullName evidence="13">Citrate hydro-lyase</fullName>
    </alternativeName>
    <alternativeName>
        <fullName evidence="15">Iron-responsive protein-like</fullName>
    </alternativeName>
    <alternativeName>
        <fullName evidence="14">RNA-binding protein</fullName>
    </alternativeName>
</protein>
<evidence type="ECO:0000313" key="18">
    <source>
        <dbReference type="EMBL" id="MEE1978468.1"/>
    </source>
</evidence>
<feature type="domain" description="Aconitase/3-isopropylmalate dehydratase large subunit alpha/beta/alpha" evidence="16">
    <location>
        <begin position="35"/>
        <end position="479"/>
    </location>
</feature>
<dbReference type="PANTHER" id="PTHR43160:SF3">
    <property type="entry name" value="ACONITATE HYDRATASE, MITOCHONDRIAL"/>
    <property type="match status" value="1"/>
</dbReference>
<keyword evidence="9" id="KW-0408">Iron</keyword>
<sequence>MAFDIDMIKGVYANMAERVDKAREIVGKPLTLSEKILYSHLWDGNPTKAFVRGKDYVDFAPDRIACQDATAQMALLQFMQAGKPKVAVPTTVHCDHLIQAKSGAAADLKSANSSSAEVFDFLESVSNKYGIGFWKPGAGIIHQVVLENYAFPGGMMIGTDSHTVNAGGLGMVAIGVGGADAVDVMAGMAWELKFPKLIGVRLTGEISGWTAPKDVILKVAEILTVKGGTGAIVEYFGPGARALSCTGKGTICNMGAEIGATTSTFGYDESMERYLRATDRADVADAANEVKEYLTADEDVYANPENYFDQVIDIDLSKLGPLLNGPFTPDLSTAVGKDMTKKATENDWPIQVEWGLIGSCTNSSYEDLSRASSIAQQALDKGLKIKADLGINPGSEQVRYTAERDGILGIFEKLDAKIFTNACGPCIGQWARYKDPKNAPKNSIVHSFNRNFAKRADGNPNTHAFVASPEITAAIAISGRLDFNPITDTLINEEGQEVRFEEPTGWELPPKGFEVEDAGYLAPREDGSSVEVVVSEESERLQLLDPFEPIQNEELQGVKLLIKAFGKCTTDHISMAGPWLRFRGHLDNIANNTLIGAVNAFNKKTNLVKNQLTGEYEGVPDAQRAYKAKGIKSIVVGDHNYGEGSSREHAAMQPRHLGVAAVLVKSFARIHETNLKKQGMLGLTFANESDYDLIQEDDTFNFVDIAEFAPDKPLTIEIVHADGSKDVIKANHTYNAAQINWFREGSALNVIKKQNAS</sequence>
<comment type="pathway">
    <text evidence="2">Carbohydrate metabolism; tricarboxylic acid cycle; isocitrate from oxaloacetate: step 2/2.</text>
</comment>
<organism evidence="18 19">
    <name type="scientific">Maribacter cobaltidurans</name>
    <dbReference type="NCBI Taxonomy" id="1178778"/>
    <lineage>
        <taxon>Bacteria</taxon>
        <taxon>Pseudomonadati</taxon>
        <taxon>Bacteroidota</taxon>
        <taxon>Flavobacteriia</taxon>
        <taxon>Flavobacteriales</taxon>
        <taxon>Flavobacteriaceae</taxon>
        <taxon>Maribacter</taxon>
    </lineage>
</organism>
<dbReference type="SUPFAM" id="SSF53732">
    <property type="entry name" value="Aconitase iron-sulfur domain"/>
    <property type="match status" value="1"/>
</dbReference>
<evidence type="ECO:0000259" key="17">
    <source>
        <dbReference type="Pfam" id="PF00694"/>
    </source>
</evidence>
<evidence type="ECO:0000256" key="5">
    <source>
        <dbReference type="ARBA" id="ARBA00019378"/>
    </source>
</evidence>
<evidence type="ECO:0000256" key="15">
    <source>
        <dbReference type="ARBA" id="ARBA00031977"/>
    </source>
</evidence>
<evidence type="ECO:0000256" key="3">
    <source>
        <dbReference type="ARBA" id="ARBA00007185"/>
    </source>
</evidence>
<dbReference type="InterPro" id="IPR001030">
    <property type="entry name" value="Acoase/IPM_deHydtase_lsu_aba"/>
</dbReference>
<keyword evidence="6" id="KW-0816">Tricarboxylic acid cycle</keyword>
<dbReference type="InterPro" id="IPR015931">
    <property type="entry name" value="Acnase/IPM_dHydase_lsu_aba_1/3"/>
</dbReference>
<dbReference type="Gene3D" id="3.30.499.10">
    <property type="entry name" value="Aconitase, domain 3"/>
    <property type="match status" value="2"/>
</dbReference>
<feature type="domain" description="Aconitase A/isopropylmalate dehydratase small subunit swivel" evidence="17">
    <location>
        <begin position="560"/>
        <end position="688"/>
    </location>
</feature>
<evidence type="ECO:0000256" key="6">
    <source>
        <dbReference type="ARBA" id="ARBA00022532"/>
    </source>
</evidence>
<proteinExistence type="inferred from homology"/>
<keyword evidence="10" id="KW-0411">Iron-sulfur</keyword>
<dbReference type="PROSITE" id="PS00450">
    <property type="entry name" value="ACONITASE_1"/>
    <property type="match status" value="1"/>
</dbReference>
<comment type="cofactor">
    <cofactor evidence="1">
        <name>[4Fe-4S] cluster</name>
        <dbReference type="ChEBI" id="CHEBI:49883"/>
    </cofactor>
</comment>
<evidence type="ECO:0000256" key="13">
    <source>
        <dbReference type="ARBA" id="ARBA00029682"/>
    </source>
</evidence>
<comment type="similarity">
    <text evidence="3">Belongs to the aconitase/IPM isomerase family.</text>
</comment>
<comment type="caution">
    <text evidence="18">The sequence shown here is derived from an EMBL/GenBank/DDBJ whole genome shotgun (WGS) entry which is preliminary data.</text>
</comment>
<dbReference type="Gene3D" id="3.20.19.10">
    <property type="entry name" value="Aconitase, domain 4"/>
    <property type="match status" value="1"/>
</dbReference>
<dbReference type="Gene3D" id="3.40.1060.10">
    <property type="entry name" value="Aconitase, Domain 2"/>
    <property type="match status" value="1"/>
</dbReference>
<evidence type="ECO:0000256" key="12">
    <source>
        <dbReference type="ARBA" id="ARBA00023501"/>
    </source>
</evidence>
<dbReference type="Pfam" id="PF00694">
    <property type="entry name" value="Aconitase_C"/>
    <property type="match status" value="1"/>
</dbReference>
<evidence type="ECO:0000256" key="7">
    <source>
        <dbReference type="ARBA" id="ARBA00022723"/>
    </source>
</evidence>
<dbReference type="NCBIfam" id="NF005558">
    <property type="entry name" value="PRK07229.1"/>
    <property type="match status" value="1"/>
</dbReference>
<dbReference type="InterPro" id="IPR000573">
    <property type="entry name" value="AconitaseA/IPMdHydase_ssu_swvl"/>
</dbReference>
<dbReference type="InterPro" id="IPR015932">
    <property type="entry name" value="Aconitase_dom2"/>
</dbReference>